<dbReference type="Pfam" id="PF01381">
    <property type="entry name" value="HTH_3"/>
    <property type="match status" value="1"/>
</dbReference>
<sequence length="66" mass="7614">MKRLAELRKEKGLSQLELAEQTEVSVDSISSYEIGRRTPTILNLKKMATYFNVSIDYLVGYSDERQ</sequence>
<dbReference type="PANTHER" id="PTHR46558:SF11">
    <property type="entry name" value="HTH-TYPE TRANSCRIPTIONAL REGULATOR XRE"/>
    <property type="match status" value="1"/>
</dbReference>
<evidence type="ECO:0000256" key="1">
    <source>
        <dbReference type="ARBA" id="ARBA00023125"/>
    </source>
</evidence>
<dbReference type="RefSeq" id="WP_338345753.1">
    <property type="nucleotide sequence ID" value="NZ_CAUZLR010000001.1"/>
</dbReference>
<dbReference type="PANTHER" id="PTHR46558">
    <property type="entry name" value="TRACRIPTIONAL REGULATORY PROTEIN-RELATED-RELATED"/>
    <property type="match status" value="1"/>
</dbReference>
<comment type="caution">
    <text evidence="3">The sequence shown here is derived from an EMBL/GenBank/DDBJ whole genome shotgun (WGS) entry which is preliminary data.</text>
</comment>
<dbReference type="EMBL" id="CAUZLR010000001">
    <property type="protein sequence ID" value="CAK1224671.1"/>
    <property type="molecule type" value="Genomic_DNA"/>
</dbReference>
<dbReference type="PROSITE" id="PS50943">
    <property type="entry name" value="HTH_CROC1"/>
    <property type="match status" value="1"/>
</dbReference>
<dbReference type="SUPFAM" id="SSF47413">
    <property type="entry name" value="lambda repressor-like DNA-binding domains"/>
    <property type="match status" value="1"/>
</dbReference>
<keyword evidence="1" id="KW-0238">DNA-binding</keyword>
<name>A0ABN9YLH6_9LACO</name>
<evidence type="ECO:0000313" key="4">
    <source>
        <dbReference type="Proteomes" id="UP001314261"/>
    </source>
</evidence>
<dbReference type="InterPro" id="IPR010982">
    <property type="entry name" value="Lambda_DNA-bd_dom_sf"/>
</dbReference>
<evidence type="ECO:0000313" key="3">
    <source>
        <dbReference type="EMBL" id="CAK1224671.1"/>
    </source>
</evidence>
<feature type="domain" description="HTH cro/C1-type" evidence="2">
    <location>
        <begin position="4"/>
        <end position="58"/>
    </location>
</feature>
<reference evidence="3 4" key="1">
    <citation type="submission" date="2023-10" db="EMBL/GenBank/DDBJ databases">
        <authorList>
            <person name="Botero Cardona J."/>
        </authorList>
    </citation>
    <scope>NUCLEOTIDE SEQUENCE [LARGE SCALE GENOMIC DNA]</scope>
    <source>
        <strain evidence="3 4">R-54839</strain>
    </source>
</reference>
<dbReference type="SMART" id="SM00530">
    <property type="entry name" value="HTH_XRE"/>
    <property type="match status" value="1"/>
</dbReference>
<evidence type="ECO:0000259" key="2">
    <source>
        <dbReference type="PROSITE" id="PS50943"/>
    </source>
</evidence>
<organism evidence="3 4">
    <name type="scientific">Fructobacillus fructosus</name>
    <dbReference type="NCBI Taxonomy" id="1631"/>
    <lineage>
        <taxon>Bacteria</taxon>
        <taxon>Bacillati</taxon>
        <taxon>Bacillota</taxon>
        <taxon>Bacilli</taxon>
        <taxon>Lactobacillales</taxon>
        <taxon>Lactobacillaceae</taxon>
        <taxon>Fructobacillus</taxon>
    </lineage>
</organism>
<accession>A0ABN9YLH6</accession>
<proteinExistence type="predicted"/>
<dbReference type="Proteomes" id="UP001314261">
    <property type="component" value="Unassembled WGS sequence"/>
</dbReference>
<dbReference type="Gene3D" id="1.10.260.40">
    <property type="entry name" value="lambda repressor-like DNA-binding domains"/>
    <property type="match status" value="1"/>
</dbReference>
<gene>
    <name evidence="3" type="ORF">R54839_PPFHFPJH_00135</name>
</gene>
<keyword evidence="4" id="KW-1185">Reference proteome</keyword>
<dbReference type="InterPro" id="IPR001387">
    <property type="entry name" value="Cro/C1-type_HTH"/>
</dbReference>
<protein>
    <submittedName>
        <fullName evidence="3">Contains XRE-family HTH domain (HipB)</fullName>
    </submittedName>
</protein>
<dbReference type="CDD" id="cd00093">
    <property type="entry name" value="HTH_XRE"/>
    <property type="match status" value="1"/>
</dbReference>